<evidence type="ECO:0000256" key="2">
    <source>
        <dbReference type="ARBA" id="ARBA00022741"/>
    </source>
</evidence>
<dbReference type="Proteomes" id="UP000234331">
    <property type="component" value="Unassembled WGS sequence"/>
</dbReference>
<evidence type="ECO:0000313" key="6">
    <source>
        <dbReference type="EMBL" id="SNQ50440.1"/>
    </source>
</evidence>
<dbReference type="EC" id="3.6.3.-" evidence="6"/>
<keyword evidence="3 6" id="KW-0067">ATP-binding</keyword>
<evidence type="ECO:0000256" key="1">
    <source>
        <dbReference type="ARBA" id="ARBA00022448"/>
    </source>
</evidence>
<keyword evidence="2" id="KW-0547">Nucleotide-binding</keyword>
<dbReference type="InterPro" id="IPR003593">
    <property type="entry name" value="AAA+_ATPase"/>
</dbReference>
<dbReference type="InterPro" id="IPR027417">
    <property type="entry name" value="P-loop_NTPase"/>
</dbReference>
<dbReference type="GO" id="GO:0016887">
    <property type="term" value="F:ATP hydrolysis activity"/>
    <property type="evidence" value="ECO:0007669"/>
    <property type="project" value="InterPro"/>
</dbReference>
<evidence type="ECO:0000313" key="7">
    <source>
        <dbReference type="Proteomes" id="UP000234331"/>
    </source>
</evidence>
<keyword evidence="7" id="KW-1185">Reference proteome</keyword>
<proteinExistence type="predicted"/>
<feature type="region of interest" description="Disordered" evidence="4">
    <location>
        <begin position="1"/>
        <end position="23"/>
    </location>
</feature>
<dbReference type="Pfam" id="PF00005">
    <property type="entry name" value="ABC_tran"/>
    <property type="match status" value="1"/>
</dbReference>
<feature type="domain" description="ABC transporter" evidence="5">
    <location>
        <begin position="26"/>
        <end position="257"/>
    </location>
</feature>
<dbReference type="Gene3D" id="3.40.50.300">
    <property type="entry name" value="P-loop containing nucleotide triphosphate hydrolases"/>
    <property type="match status" value="1"/>
</dbReference>
<gene>
    <name evidence="6" type="ORF">FRACA_4600001</name>
</gene>
<dbReference type="PROSITE" id="PS00211">
    <property type="entry name" value="ABC_TRANSPORTER_1"/>
    <property type="match status" value="1"/>
</dbReference>
<reference evidence="6 7" key="1">
    <citation type="submission" date="2017-06" db="EMBL/GenBank/DDBJ databases">
        <authorList>
            <person name="Kim H.J."/>
            <person name="Triplett B.A."/>
        </authorList>
    </citation>
    <scope>NUCLEOTIDE SEQUENCE [LARGE SCALE GENOMIC DNA]</scope>
    <source>
        <strain evidence="6">FRACA_ARgP5</strain>
    </source>
</reference>
<evidence type="ECO:0000256" key="3">
    <source>
        <dbReference type="ARBA" id="ARBA00022840"/>
    </source>
</evidence>
<name>A0A2I2KXQ8_9ACTN</name>
<feature type="compositionally biased region" description="Low complexity" evidence="4">
    <location>
        <begin position="1"/>
        <end position="21"/>
    </location>
</feature>
<sequence length="274" mass="29490">MNPAPAQLAAPATGAADPSAPTDGGLRIQAVSYGYRGRRGALPAVDRVSFDVPRGGMGVLVGPSGCGKSTLLRLVAGLLEPDTGSIDVGGVTPARLRAQRRAGFAFQDPGLLSWRTVRRNIELPFDLAGLPKDRAWTDHLLEITGLTEWADRRPRELSGGMRQRVALARALATRPEVLLLDEPFGALDEITRSDLNLELLRILSDTGTTCLLVTHSVDEAVLLADVVVVLGRRPCAVRAVLDVPQPRSQRRAARDTPEFSARCRAVREELEAGR</sequence>
<dbReference type="OrthoDB" id="8773773at2"/>
<dbReference type="RefSeq" id="WP_101833758.1">
    <property type="nucleotide sequence ID" value="NZ_FZMO01000402.1"/>
</dbReference>
<accession>A0A2I2KXQ8</accession>
<dbReference type="InterPro" id="IPR017871">
    <property type="entry name" value="ABC_transporter-like_CS"/>
</dbReference>
<dbReference type="SMART" id="SM00382">
    <property type="entry name" value="AAA"/>
    <property type="match status" value="1"/>
</dbReference>
<dbReference type="PROSITE" id="PS50893">
    <property type="entry name" value="ABC_TRANSPORTER_2"/>
    <property type="match status" value="1"/>
</dbReference>
<evidence type="ECO:0000256" key="4">
    <source>
        <dbReference type="SAM" id="MobiDB-lite"/>
    </source>
</evidence>
<dbReference type="GO" id="GO:0005524">
    <property type="term" value="F:ATP binding"/>
    <property type="evidence" value="ECO:0007669"/>
    <property type="project" value="UniProtKB-KW"/>
</dbReference>
<evidence type="ECO:0000259" key="5">
    <source>
        <dbReference type="PROSITE" id="PS50893"/>
    </source>
</evidence>
<dbReference type="PANTHER" id="PTHR42788">
    <property type="entry name" value="TAURINE IMPORT ATP-BINDING PROTEIN-RELATED"/>
    <property type="match status" value="1"/>
</dbReference>
<keyword evidence="1" id="KW-0813">Transport</keyword>
<protein>
    <submittedName>
        <fullName evidence="6">Putative ATP-binding protein BAB2_1147</fullName>
        <ecNumber evidence="6">3.6.3.-</ecNumber>
    </submittedName>
</protein>
<dbReference type="PANTHER" id="PTHR42788:SF20">
    <property type="entry name" value="ABC TRANSPORTER ATP-BINDING PROTEIN"/>
    <property type="match status" value="1"/>
</dbReference>
<organism evidence="6 7">
    <name type="scientific">Frankia canadensis</name>
    <dbReference type="NCBI Taxonomy" id="1836972"/>
    <lineage>
        <taxon>Bacteria</taxon>
        <taxon>Bacillati</taxon>
        <taxon>Actinomycetota</taxon>
        <taxon>Actinomycetes</taxon>
        <taxon>Frankiales</taxon>
        <taxon>Frankiaceae</taxon>
        <taxon>Frankia</taxon>
    </lineage>
</organism>
<dbReference type="EMBL" id="FZMO01000402">
    <property type="protein sequence ID" value="SNQ50440.1"/>
    <property type="molecule type" value="Genomic_DNA"/>
</dbReference>
<dbReference type="AlphaFoldDB" id="A0A2I2KXQ8"/>
<dbReference type="InterPro" id="IPR050166">
    <property type="entry name" value="ABC_transporter_ATP-bind"/>
</dbReference>
<keyword evidence="6" id="KW-0378">Hydrolase</keyword>
<dbReference type="SUPFAM" id="SSF52540">
    <property type="entry name" value="P-loop containing nucleoside triphosphate hydrolases"/>
    <property type="match status" value="1"/>
</dbReference>
<dbReference type="InterPro" id="IPR003439">
    <property type="entry name" value="ABC_transporter-like_ATP-bd"/>
</dbReference>